<evidence type="ECO:0000313" key="1">
    <source>
        <dbReference type="EMBL" id="KAK0162016.1"/>
    </source>
</evidence>
<evidence type="ECO:0000313" key="2">
    <source>
        <dbReference type="Proteomes" id="UP001168972"/>
    </source>
</evidence>
<dbReference type="InterPro" id="IPR010736">
    <property type="entry name" value="SHIPPO-rpt"/>
</dbReference>
<dbReference type="Pfam" id="PF07004">
    <property type="entry name" value="SHIPPO-rpt"/>
    <property type="match status" value="4"/>
</dbReference>
<reference evidence="1" key="1">
    <citation type="journal article" date="2023" name="bioRxiv">
        <title>Scaffold-level genome assemblies of two parasitoid biocontrol wasps reveal the parthenogenesis mechanism and an associated novel virus.</title>
        <authorList>
            <person name="Inwood S."/>
            <person name="Skelly J."/>
            <person name="Guhlin J."/>
            <person name="Harrop T."/>
            <person name="Goldson S."/>
            <person name="Dearden P."/>
        </authorList>
    </citation>
    <scope>NUCLEOTIDE SEQUENCE</scope>
    <source>
        <strain evidence="1">Lincoln</strain>
        <tissue evidence="1">Whole body</tissue>
    </source>
</reference>
<name>A0AA39F338_MICHY</name>
<reference evidence="1" key="2">
    <citation type="submission" date="2023-03" db="EMBL/GenBank/DDBJ databases">
        <authorList>
            <person name="Inwood S.N."/>
            <person name="Skelly J.G."/>
            <person name="Guhlin J."/>
            <person name="Harrop T.W.R."/>
            <person name="Goldson S.G."/>
            <person name="Dearden P.K."/>
        </authorList>
    </citation>
    <scope>NUCLEOTIDE SEQUENCE</scope>
    <source>
        <strain evidence="1">Lincoln</strain>
        <tissue evidence="1">Whole body</tissue>
    </source>
</reference>
<gene>
    <name evidence="1" type="ORF">PV327_008393</name>
</gene>
<accession>A0AA39F338</accession>
<comment type="caution">
    <text evidence="1">The sequence shown here is derived from an EMBL/GenBank/DDBJ whole genome shotgun (WGS) entry which is preliminary data.</text>
</comment>
<protein>
    <submittedName>
        <fullName evidence="1">Uncharacterized protein</fullName>
    </submittedName>
</protein>
<keyword evidence="2" id="KW-1185">Reference proteome</keyword>
<organism evidence="1 2">
    <name type="scientific">Microctonus hyperodae</name>
    <name type="common">Parasitoid wasp</name>
    <dbReference type="NCBI Taxonomy" id="165561"/>
    <lineage>
        <taxon>Eukaryota</taxon>
        <taxon>Metazoa</taxon>
        <taxon>Ecdysozoa</taxon>
        <taxon>Arthropoda</taxon>
        <taxon>Hexapoda</taxon>
        <taxon>Insecta</taxon>
        <taxon>Pterygota</taxon>
        <taxon>Neoptera</taxon>
        <taxon>Endopterygota</taxon>
        <taxon>Hymenoptera</taxon>
        <taxon>Apocrita</taxon>
        <taxon>Ichneumonoidea</taxon>
        <taxon>Braconidae</taxon>
        <taxon>Euphorinae</taxon>
        <taxon>Microctonus</taxon>
    </lineage>
</organism>
<dbReference type="AlphaFoldDB" id="A0AA39F338"/>
<proteinExistence type="predicted"/>
<sequence>MTTTEVHQKPLLSCMERGPGPAYNLPSTIGYEKHDPSRYRNPAFTLQSRHGQYEYATGPGPAYNCYHMTNKGPRNPPAYSMAGRANAGRWNDRGEYGVGPGPGDYGNPDFYIVKKRHPAFTLKSRRKFFDDPCGPGPAYNPVLIPKKNAPMFSFGLRHSECATNAVMPDDYDE</sequence>
<dbReference type="EMBL" id="JAQQBR010001834">
    <property type="protein sequence ID" value="KAK0162016.1"/>
    <property type="molecule type" value="Genomic_DNA"/>
</dbReference>
<dbReference type="Proteomes" id="UP001168972">
    <property type="component" value="Unassembled WGS sequence"/>
</dbReference>